<evidence type="ECO:0008006" key="3">
    <source>
        <dbReference type="Google" id="ProtNLM"/>
    </source>
</evidence>
<accession>A0ABN3FPY2</accession>
<name>A0ABN3FPY2_9ACTN</name>
<comment type="caution">
    <text evidence="1">The sequence shown here is derived from an EMBL/GenBank/DDBJ whole genome shotgun (WGS) entry which is preliminary data.</text>
</comment>
<organism evidence="1 2">
    <name type="scientific">Glycomyces rutgersensis</name>
    <dbReference type="NCBI Taxonomy" id="58115"/>
    <lineage>
        <taxon>Bacteria</taxon>
        <taxon>Bacillati</taxon>
        <taxon>Actinomycetota</taxon>
        <taxon>Actinomycetes</taxon>
        <taxon>Glycomycetales</taxon>
        <taxon>Glycomycetaceae</taxon>
        <taxon>Glycomyces</taxon>
    </lineage>
</organism>
<reference evidence="1 2" key="1">
    <citation type="journal article" date="2019" name="Int. J. Syst. Evol. Microbiol.">
        <title>The Global Catalogue of Microorganisms (GCM) 10K type strain sequencing project: providing services to taxonomists for standard genome sequencing and annotation.</title>
        <authorList>
            <consortium name="The Broad Institute Genomics Platform"/>
            <consortium name="The Broad Institute Genome Sequencing Center for Infectious Disease"/>
            <person name="Wu L."/>
            <person name="Ma J."/>
        </authorList>
    </citation>
    <scope>NUCLEOTIDE SEQUENCE [LARGE SCALE GENOMIC DNA]</scope>
    <source>
        <strain evidence="1 2">JCM 6238</strain>
    </source>
</reference>
<sequence length="323" mass="34128">MGRLFRRVVRTARGSRRVKRAPAVQGADGRQYRVVAVDENENNEFADPPRKWGRVGVMAAAWAAALALGAWVAPGFAASGNPENQDPRDEDATDANGAVWSYLRYGSNEDLDRADAVLCDDASPVLKPSDLDSIRESYSDSLGGITDIDLDIGDPVTTSDGISIPSTVFYIYQGNQRSEDFVVTVQESGGAYCVSNAVQVSEEEPSSDEGTGEAVDPKELATDFMRAIVVARDPNSAVAFQCSSYAGVTPQDVDAGITEWAATNGETTAFLNGVNPAESSETSITNFEVEISLSGGLNQESFAFTVGVQGDCVASLSGGDGLI</sequence>
<keyword evidence="2" id="KW-1185">Reference proteome</keyword>
<protein>
    <recommendedName>
        <fullName evidence="3">DUF4878 domain-containing protein</fullName>
    </recommendedName>
</protein>
<dbReference type="EMBL" id="BAAASX010000004">
    <property type="protein sequence ID" value="GAA2335084.1"/>
    <property type="molecule type" value="Genomic_DNA"/>
</dbReference>
<proteinExistence type="predicted"/>
<gene>
    <name evidence="1" type="ORF">GCM10010403_28890</name>
</gene>
<dbReference type="Proteomes" id="UP001501584">
    <property type="component" value="Unassembled WGS sequence"/>
</dbReference>
<evidence type="ECO:0000313" key="2">
    <source>
        <dbReference type="Proteomes" id="UP001501584"/>
    </source>
</evidence>
<evidence type="ECO:0000313" key="1">
    <source>
        <dbReference type="EMBL" id="GAA2335084.1"/>
    </source>
</evidence>